<comment type="caution">
    <text evidence="2">The sequence shown here is derived from an EMBL/GenBank/DDBJ whole genome shotgun (WGS) entry which is preliminary data.</text>
</comment>
<accession>A0ABR3W3I6</accession>
<dbReference type="InterPro" id="IPR052523">
    <property type="entry name" value="Trichothecene_AcTrans"/>
</dbReference>
<protein>
    <recommendedName>
        <fullName evidence="1">N-acetyltransferase domain-containing protein</fullName>
    </recommendedName>
</protein>
<dbReference type="Pfam" id="PF13508">
    <property type="entry name" value="Acetyltransf_7"/>
    <property type="match status" value="1"/>
</dbReference>
<evidence type="ECO:0000313" key="3">
    <source>
        <dbReference type="Proteomes" id="UP001586593"/>
    </source>
</evidence>
<keyword evidence="3" id="KW-1185">Reference proteome</keyword>
<evidence type="ECO:0000313" key="2">
    <source>
        <dbReference type="EMBL" id="KAL1852408.1"/>
    </source>
</evidence>
<dbReference type="InterPro" id="IPR016181">
    <property type="entry name" value="Acyl_CoA_acyltransferase"/>
</dbReference>
<gene>
    <name evidence="2" type="ORF">VTK73DRAFT_9222</name>
</gene>
<organism evidence="2 3">
    <name type="scientific">Phialemonium thermophilum</name>
    <dbReference type="NCBI Taxonomy" id="223376"/>
    <lineage>
        <taxon>Eukaryota</taxon>
        <taxon>Fungi</taxon>
        <taxon>Dikarya</taxon>
        <taxon>Ascomycota</taxon>
        <taxon>Pezizomycotina</taxon>
        <taxon>Sordariomycetes</taxon>
        <taxon>Sordariomycetidae</taxon>
        <taxon>Cephalothecales</taxon>
        <taxon>Cephalothecaceae</taxon>
        <taxon>Phialemonium</taxon>
    </lineage>
</organism>
<proteinExistence type="predicted"/>
<reference evidence="2 3" key="1">
    <citation type="journal article" date="2024" name="Commun. Biol.">
        <title>Comparative genomic analysis of thermophilic fungi reveals convergent evolutionary adaptations and gene losses.</title>
        <authorList>
            <person name="Steindorff A.S."/>
            <person name="Aguilar-Pontes M.V."/>
            <person name="Robinson A.J."/>
            <person name="Andreopoulos B."/>
            <person name="LaButti K."/>
            <person name="Kuo A."/>
            <person name="Mondo S."/>
            <person name="Riley R."/>
            <person name="Otillar R."/>
            <person name="Haridas S."/>
            <person name="Lipzen A."/>
            <person name="Grimwood J."/>
            <person name="Schmutz J."/>
            <person name="Clum A."/>
            <person name="Reid I.D."/>
            <person name="Moisan M.C."/>
            <person name="Butler G."/>
            <person name="Nguyen T.T.M."/>
            <person name="Dewar K."/>
            <person name="Conant G."/>
            <person name="Drula E."/>
            <person name="Henrissat B."/>
            <person name="Hansel C."/>
            <person name="Singer S."/>
            <person name="Hutchinson M.I."/>
            <person name="de Vries R.P."/>
            <person name="Natvig D.O."/>
            <person name="Powell A.J."/>
            <person name="Tsang A."/>
            <person name="Grigoriev I.V."/>
        </authorList>
    </citation>
    <scope>NUCLEOTIDE SEQUENCE [LARGE SCALE GENOMIC DNA]</scope>
    <source>
        <strain evidence="2 3">ATCC 24622</strain>
    </source>
</reference>
<dbReference type="Proteomes" id="UP001586593">
    <property type="component" value="Unassembled WGS sequence"/>
</dbReference>
<feature type="domain" description="N-acetyltransferase" evidence="1">
    <location>
        <begin position="88"/>
        <end position="233"/>
    </location>
</feature>
<dbReference type="PANTHER" id="PTHR42791:SF2">
    <property type="entry name" value="N-ACETYLTRANSFERASE DOMAIN-CONTAINING PROTEIN"/>
    <property type="match status" value="1"/>
</dbReference>
<dbReference type="InterPro" id="IPR000182">
    <property type="entry name" value="GNAT_dom"/>
</dbReference>
<sequence length="237" mass="26673">MASAYRIEGCTVDDAAALARNNASAFWHQPYWRLGWQADLQLDFMIAQFAKRLPARLVADRDVLRHQKAVDPATGAVLGYARWILPPAAVRDKEQVPWLEAQVPDVDDAQRKEFEQLSASAWWKAQGQIDTGALDERIAQVKRRISAEKPYIKLDYLAVHPDHQRKGVASALVESGIRAAHQLGLPIFCIAFQVSRGLYLRLGFREVDRVIEYGPQFGDTGEYGGYFLVYEGSEKAE</sequence>
<dbReference type="PROSITE" id="PS51186">
    <property type="entry name" value="GNAT"/>
    <property type="match status" value="1"/>
</dbReference>
<name>A0ABR3W3I6_9PEZI</name>
<dbReference type="Gene3D" id="3.40.630.30">
    <property type="match status" value="1"/>
</dbReference>
<dbReference type="SUPFAM" id="SSF55729">
    <property type="entry name" value="Acyl-CoA N-acyltransferases (Nat)"/>
    <property type="match status" value="1"/>
</dbReference>
<dbReference type="PANTHER" id="PTHR42791">
    <property type="entry name" value="GNAT FAMILY ACETYLTRANSFERASE"/>
    <property type="match status" value="1"/>
</dbReference>
<dbReference type="CDD" id="cd04301">
    <property type="entry name" value="NAT_SF"/>
    <property type="match status" value="1"/>
</dbReference>
<dbReference type="EMBL" id="JAZHXJ010000744">
    <property type="protein sequence ID" value="KAL1852408.1"/>
    <property type="molecule type" value="Genomic_DNA"/>
</dbReference>
<evidence type="ECO:0000259" key="1">
    <source>
        <dbReference type="PROSITE" id="PS51186"/>
    </source>
</evidence>